<dbReference type="Proteomes" id="UP000245119">
    <property type="component" value="Linkage Group LG3"/>
</dbReference>
<proteinExistence type="predicted"/>
<reference evidence="2 3" key="1">
    <citation type="submission" date="2018-04" db="EMBL/GenBank/DDBJ databases">
        <title>The genome of golden apple snail Pomacea canaliculata provides insight into stress tolerance and invasive adaptation.</title>
        <authorList>
            <person name="Liu C."/>
            <person name="Liu B."/>
            <person name="Ren Y."/>
            <person name="Zhang Y."/>
            <person name="Wang H."/>
            <person name="Li S."/>
            <person name="Jiang F."/>
            <person name="Yin L."/>
            <person name="Zhang G."/>
            <person name="Qian W."/>
            <person name="Fan W."/>
        </authorList>
    </citation>
    <scope>NUCLEOTIDE SEQUENCE [LARGE SCALE GENOMIC DNA]</scope>
    <source>
        <strain evidence="2">SZHN2017</strain>
        <tissue evidence="2">Muscle</tissue>
    </source>
</reference>
<accession>A0A2T7PKI4</accession>
<dbReference type="InterPro" id="IPR000073">
    <property type="entry name" value="AB_hydrolase_1"/>
</dbReference>
<dbReference type="Gene3D" id="3.40.50.1820">
    <property type="entry name" value="alpha/beta hydrolase"/>
    <property type="match status" value="1"/>
</dbReference>
<dbReference type="AlphaFoldDB" id="A0A2T7PKI4"/>
<sequence>MFHDGFKRHSFKSMTARNSSSLSSETANEKKAAIIQSSLLKQRFIYVQTSVERWQDIPGGVFLDTAYLDSSPGDRFNPGEPVVVGLHSSPGSFYDLQPLLDACVKSGCRVLAPSFPGHGLTEGVEKEYDDVFSHTTDEKAEFIIDFLSNLGVERVDLLIAHGAACYPAMQLAAGAKTSKIFKSAAFLSPWPHQPFYAARTQKLLKLLGEMWERPFYRPLSRALSKLIPCASQCKSLQRMTLVNTLKVVDFSEVGGFAIAMDVKKYPFVMFFAEDDSYIQSKFSYELADLMGIQDNNIYHFTGQLQKGQVQNFPACFVFDKGGQNVHQMYSGIITAVILELLNAVYPKLR</sequence>
<dbReference type="Pfam" id="PF12697">
    <property type="entry name" value="Abhydrolase_6"/>
    <property type="match status" value="1"/>
</dbReference>
<evidence type="ECO:0000259" key="1">
    <source>
        <dbReference type="Pfam" id="PF12697"/>
    </source>
</evidence>
<protein>
    <recommendedName>
        <fullName evidence="1">AB hydrolase-1 domain-containing protein</fullName>
    </recommendedName>
</protein>
<organism evidence="2 3">
    <name type="scientific">Pomacea canaliculata</name>
    <name type="common">Golden apple snail</name>
    <dbReference type="NCBI Taxonomy" id="400727"/>
    <lineage>
        <taxon>Eukaryota</taxon>
        <taxon>Metazoa</taxon>
        <taxon>Spiralia</taxon>
        <taxon>Lophotrochozoa</taxon>
        <taxon>Mollusca</taxon>
        <taxon>Gastropoda</taxon>
        <taxon>Caenogastropoda</taxon>
        <taxon>Architaenioglossa</taxon>
        <taxon>Ampullarioidea</taxon>
        <taxon>Ampullariidae</taxon>
        <taxon>Pomacea</taxon>
    </lineage>
</organism>
<feature type="domain" description="AB hydrolase-1" evidence="1">
    <location>
        <begin position="86"/>
        <end position="217"/>
    </location>
</feature>
<dbReference type="SUPFAM" id="SSF53474">
    <property type="entry name" value="alpha/beta-Hydrolases"/>
    <property type="match status" value="1"/>
</dbReference>
<keyword evidence="3" id="KW-1185">Reference proteome</keyword>
<dbReference type="InterPro" id="IPR029058">
    <property type="entry name" value="AB_hydrolase_fold"/>
</dbReference>
<dbReference type="EMBL" id="PZQS01000003">
    <property type="protein sequence ID" value="PVD33946.1"/>
    <property type="molecule type" value="Genomic_DNA"/>
</dbReference>
<gene>
    <name evidence="2" type="ORF">C0Q70_05208</name>
</gene>
<evidence type="ECO:0000313" key="2">
    <source>
        <dbReference type="EMBL" id="PVD33946.1"/>
    </source>
</evidence>
<name>A0A2T7PKI4_POMCA</name>
<evidence type="ECO:0000313" key="3">
    <source>
        <dbReference type="Proteomes" id="UP000245119"/>
    </source>
</evidence>
<dbReference type="PANTHER" id="PTHR47533:SF4">
    <property type="entry name" value="AB HYDROLASE-1 DOMAIN-CONTAINING PROTEIN"/>
    <property type="match status" value="1"/>
</dbReference>
<comment type="caution">
    <text evidence="2">The sequence shown here is derived from an EMBL/GenBank/DDBJ whole genome shotgun (WGS) entry which is preliminary data.</text>
</comment>
<dbReference type="OrthoDB" id="6431331at2759"/>
<dbReference type="PANTHER" id="PTHR47533">
    <property type="entry name" value="PROTEIN CBG21859"/>
    <property type="match status" value="1"/>
</dbReference>